<gene>
    <name evidence="2" type="ORF">S06H3_31911</name>
</gene>
<reference evidence="2" key="1">
    <citation type="journal article" date="2014" name="Front. Microbiol.">
        <title>High frequency of phylogenetically diverse reductive dehalogenase-homologous genes in deep subseafloor sedimentary metagenomes.</title>
        <authorList>
            <person name="Kawai M."/>
            <person name="Futagami T."/>
            <person name="Toyoda A."/>
            <person name="Takaki Y."/>
            <person name="Nishi S."/>
            <person name="Hori S."/>
            <person name="Arai W."/>
            <person name="Tsubouchi T."/>
            <person name="Morono Y."/>
            <person name="Uchiyama I."/>
            <person name="Ito T."/>
            <person name="Fujiyama A."/>
            <person name="Inagaki F."/>
            <person name="Takami H."/>
        </authorList>
    </citation>
    <scope>NUCLEOTIDE SEQUENCE</scope>
    <source>
        <strain evidence="2">Expedition CK06-06</strain>
    </source>
</reference>
<feature type="non-terminal residue" evidence="2">
    <location>
        <position position="1"/>
    </location>
</feature>
<feature type="domain" description="MoeA N-terminal and linker" evidence="1">
    <location>
        <begin position="12"/>
        <end position="111"/>
    </location>
</feature>
<dbReference type="Pfam" id="PF03453">
    <property type="entry name" value="MoeA_N"/>
    <property type="match status" value="1"/>
</dbReference>
<proteinExistence type="predicted"/>
<dbReference type="InterPro" id="IPR038987">
    <property type="entry name" value="MoeA-like"/>
</dbReference>
<organism evidence="2">
    <name type="scientific">marine sediment metagenome</name>
    <dbReference type="NCBI Taxonomy" id="412755"/>
    <lineage>
        <taxon>unclassified sequences</taxon>
        <taxon>metagenomes</taxon>
        <taxon>ecological metagenomes</taxon>
    </lineage>
</organism>
<dbReference type="PANTHER" id="PTHR10192">
    <property type="entry name" value="MOLYBDOPTERIN BIOSYNTHESIS PROTEIN"/>
    <property type="match status" value="1"/>
</dbReference>
<accession>X1NEJ1</accession>
<dbReference type="AlphaFoldDB" id="X1NEJ1"/>
<dbReference type="GO" id="GO:0061599">
    <property type="term" value="F:molybdopterin molybdotransferase activity"/>
    <property type="evidence" value="ECO:0007669"/>
    <property type="project" value="TreeGrafter"/>
</dbReference>
<protein>
    <recommendedName>
        <fullName evidence="1">MoeA N-terminal and linker domain-containing protein</fullName>
    </recommendedName>
</protein>
<sequence>ESPRFLSVIGMVAAGSISECELEPGTAIRIMTGAPVPKGADSVVRFEDTDELLRRGSSVGQQLPTEIGILCEVETGLNIRRAGEDITKGSIVLSKGVVIRPSEVGVLASLGHSRLS</sequence>
<dbReference type="PANTHER" id="PTHR10192:SF5">
    <property type="entry name" value="GEPHYRIN"/>
    <property type="match status" value="1"/>
</dbReference>
<comment type="caution">
    <text evidence="2">The sequence shown here is derived from an EMBL/GenBank/DDBJ whole genome shotgun (WGS) entry which is preliminary data.</text>
</comment>
<dbReference type="InterPro" id="IPR005110">
    <property type="entry name" value="MoeA_linker/N"/>
</dbReference>
<evidence type="ECO:0000313" key="2">
    <source>
        <dbReference type="EMBL" id="GAI25230.1"/>
    </source>
</evidence>
<dbReference type="GO" id="GO:0006777">
    <property type="term" value="P:Mo-molybdopterin cofactor biosynthetic process"/>
    <property type="evidence" value="ECO:0007669"/>
    <property type="project" value="TreeGrafter"/>
</dbReference>
<dbReference type="EMBL" id="BARV01018928">
    <property type="protein sequence ID" value="GAI25230.1"/>
    <property type="molecule type" value="Genomic_DNA"/>
</dbReference>
<name>X1NEJ1_9ZZZZ</name>
<dbReference type="InterPro" id="IPR036135">
    <property type="entry name" value="MoeA_linker/N_sf"/>
</dbReference>
<dbReference type="GO" id="GO:0005829">
    <property type="term" value="C:cytosol"/>
    <property type="evidence" value="ECO:0007669"/>
    <property type="project" value="TreeGrafter"/>
</dbReference>
<evidence type="ECO:0000259" key="1">
    <source>
        <dbReference type="Pfam" id="PF03453"/>
    </source>
</evidence>
<dbReference type="SUPFAM" id="SSF63882">
    <property type="entry name" value="MoeA N-terminal region -like"/>
    <property type="match status" value="1"/>
</dbReference>
<dbReference type="Gene3D" id="2.170.190.11">
    <property type="entry name" value="Molybdopterin biosynthesis moea protein, domain 3"/>
    <property type="match status" value="1"/>
</dbReference>